<evidence type="ECO:0000256" key="12">
    <source>
        <dbReference type="ARBA" id="ARBA00023242"/>
    </source>
</evidence>
<evidence type="ECO:0000256" key="4">
    <source>
        <dbReference type="ARBA" id="ARBA00022664"/>
    </source>
</evidence>
<keyword evidence="10" id="KW-0482">Metalloprotease</keyword>
<evidence type="ECO:0000256" key="5">
    <source>
        <dbReference type="ARBA" id="ARBA00022670"/>
    </source>
</evidence>
<dbReference type="InterPro" id="IPR001431">
    <property type="entry name" value="Pept_M16_Zn_BS"/>
</dbReference>
<dbReference type="InterPro" id="IPR032632">
    <property type="entry name" value="Peptidase_M16_M"/>
</dbReference>
<evidence type="ECO:0000313" key="17">
    <source>
        <dbReference type="EMBL" id="RHZ01541.1"/>
    </source>
</evidence>
<dbReference type="PROSITE" id="PS50084">
    <property type="entry name" value="KH_TYPE_1"/>
    <property type="match status" value="1"/>
</dbReference>
<evidence type="ECO:0000256" key="9">
    <source>
        <dbReference type="ARBA" id="ARBA00022833"/>
    </source>
</evidence>
<dbReference type="Pfam" id="PF16275">
    <property type="entry name" value="SF1-HH"/>
    <property type="match status" value="1"/>
</dbReference>
<dbReference type="InterPro" id="IPR055256">
    <property type="entry name" value="KH_1_KHDC4/BBP-like"/>
</dbReference>
<gene>
    <name evidence="17" type="ORF">DYB31_000081</name>
</gene>
<feature type="compositionally biased region" description="Low complexity" evidence="15">
    <location>
        <begin position="114"/>
        <end position="123"/>
    </location>
</feature>
<dbReference type="Gene3D" id="4.10.60.10">
    <property type="entry name" value="Zinc finger, CCHC-type"/>
    <property type="match status" value="1"/>
</dbReference>
<sequence>MDEDPYAQEEAREREALMRVTFQPMKQWYVEQSEHAKTYGPFPLFWQDLKTWSPYRAVQRLFLKATEKTGDDQPSHEEEVVPVEVPVEEDAEAKGKRRRKSKWDQDGDVQRNEAATTTTAPPTRKSRWGAAVETTETVDEAPKKKSRWAPVGQAGGDGGPALLSAAEQQSIVLRAKLDALALKMATVVQDAAIIGKDPNRSPSPPPVYDSMGKKLNTREARMRASYESQRMDIIGQLVEVNPLFKPPPEYLRARLQRKLPIPHKEYPTYNFIGLIIGPRGNTQKRMEKEFNCRIAIRGRGSVKEGSKGKKMMSDDHEELHVLITGDREEDIARAAVEVARLLEPVEDTNNSHKQKQLRELALINGTLRDDDYCHICGEKGHRQWECPNRDKSFKPVEVRCANCGDTSHPTSDCTQKSGGEDKATIDKEYLSFMEQLGESKPNVISHANVVAAPSNTPGTAATPAPAAAAAAFGSTPETAFPPPTATAAAVDYAGYYAQQQQQWGQQWAASPEVAAYYAQYFAAGWTLQHGVWYDAMGVAQGYAQEVPQEGAAAFIVPFCAELLSSAILLGRFDIDATKSPNDTKQYRLLTLDNDLQVLLIQFQPGDDSPGDDYSADGSSDDENDSEDEDGSEDDDGDESCSDDSDMDAGSRGRPSDVSMGSHPSKDKASSRRAGACLTVGVGSFSEPQELGGLAHYLEHMLFMGSEKYPDENEFEAFLSAHGGYSNGETDCERTSYLFEVGPDHLQHALDMFAQFFISPLMKADAMDRELCAIESEFNQATTSDQIRLQQVLATTADAHHPFQHFNWGNTKSLRDIPAARGIDVRARVRSFYDSHYSANLMKLVVCGQDSLDDMESWVRTSYSPIQSKQVPPPSFATLSQPFGRGVDASPMQCQIVPLKTIHAVSLLWCLPPLSGHNHLKPHDYVASIVGHESEGSILFLLKSVGWALSMSAGLTEDHGYDYGTFGSVFTIEIKLTAEGLAHVHDVVTVVFQFLTMMRASPLPAWIFDEAKAITELNFQFQEEQDAIEKCEALAAIMQEMFQVRAQDLLQYDVLKGDFDAAIVHSTVLQHLTVDNLRLHIVSSSFADASAVMWKEEEWFGIKYVIEPIAPDVLSRWSTCGVHPNLHYQAPNPFIPTDLSLIHVSDSQQNAPRRLPTDDGPPVWYHPGVPFRTPRAHVVCSVTNPTVIQSAKAMMASGLYLRLVKDALNAYAYQAQVAQLSFDVHVKDAGFELFACGFNDKLPQLVRVMVHTLVGLEFADSRFAVLKDELVRQYQNALLKVQAKAKFARLDVILGTSFSHQALLDEAVQFTAHDMRQFVSAELWQRGASVTGMVHGNMTAHKATDLILQVAATIATVAAPAQNQWIPRLVRAIAPSSNTILWQKSDHDQDVNTIVEYYFQMTNHTIETMALTDLLQQIMEEPLFDSLRTKKQLGYEVSCTARETHGILGFGLAVVSSSASAAAIAVEMDAFLAEFRHTLANITADQFSQHVQSQVQLKREPDVTMMVATERFWTEISNQRLAFDLNRDVANWLESNRCTKETLEAFYSDWFGPTARKLQVHVVGQRSSSPNIPPTNGVTTPHAIAQFKALTTLPNGLQVLLIQCQSSDHSHVRGTSQPFDDDSQCDHSSSEKEDLMYARDSVQAAACLTVEVGSFADPPHLQGLAHYVEHMLFMGSAKYPDENAFESYLSLHGGYSNATTDCESTAFVFETNASGFEVALDMFAHFFVSPLLKKDAMDREFWGNQLSLRDSPAKDNVNVYEALRNFFRQYYTASHMKLVVCSPHDLDALEQWTARSFGAVPSSETAAPSYELHGSPFQALRSQLIKLIPLQDMHAMHMYFSLPPLVGLYKQKPAEYIRYILSHECNQSLLSTLTDAGWATAIVAGISDTDGYESGSYGCQFEVQLTLTIDGLDHWDEIAAHVFAYLNMLNQCPDLPEWIFSEFKASSELAFRFPDEMDPLVACKELSRRMQARYAMPPQDWLQATVFQGAFQQHLVKDLLPSFSAHSVRVVLVSPSFDTEIDGGMTPWKTEPWFGTSFTCDFIDPGLVESWHQSHHSSHWPLPNPYIPTDIGYIATPATTTAAPFQVRPNLWVLPDLSYHTPRINACFNVALASVRRSLEAHACALLYCEVANDALRELKYLAQCADMDFDIGLQDGSDLEVVCYGYGQHLSAIVSQIFQTLARGDLDPTRFEAIRHVLVQNLHNKCRHPTDKSRYLRLLVLETTALFELKDICAAVEALTCDRLMSFVRDDMWVGVCFTGFFHGNIDDASADTIFRLAAHPLERLHPLCSPSSCTHRSEVWMPQALALPSSPLGRGILVRQPSAHVDEVNTSVEIYYQLGKRDVRSNVYANLIQCIMQEPLYSSLRSRDQLGYDLSCCVRHTHGVLGFSVSLVSSAYSASHLAMRVDAFLHGEFPAHLAGLDDDTFERHVAARKAAWTGSRLSLPR</sequence>
<keyword evidence="14" id="KW-0694">RNA-binding</keyword>
<comment type="similarity">
    <text evidence="3">Belongs to the BBP/SF1 family.</text>
</comment>
<dbReference type="VEuPathDB" id="FungiDB:H257_15628"/>
<dbReference type="InterPro" id="IPR004087">
    <property type="entry name" value="KH_dom"/>
</dbReference>
<dbReference type="CDD" id="cd02395">
    <property type="entry name" value="KH-I_BBP"/>
    <property type="match status" value="1"/>
</dbReference>
<feature type="compositionally biased region" description="Acidic residues" evidence="15">
    <location>
        <begin position="608"/>
        <end position="646"/>
    </location>
</feature>
<dbReference type="GO" id="GO:0004222">
    <property type="term" value="F:metalloendopeptidase activity"/>
    <property type="evidence" value="ECO:0007669"/>
    <property type="project" value="InterPro"/>
</dbReference>
<dbReference type="Gene3D" id="6.10.140.1790">
    <property type="match status" value="1"/>
</dbReference>
<dbReference type="Gene3D" id="3.30.1370.10">
    <property type="entry name" value="K Homology domain, type 1"/>
    <property type="match status" value="1"/>
</dbReference>
<evidence type="ECO:0000256" key="13">
    <source>
        <dbReference type="PROSITE-ProRule" id="PRU00047"/>
    </source>
</evidence>
<evidence type="ECO:0000256" key="2">
    <source>
        <dbReference type="ARBA" id="ARBA00007261"/>
    </source>
</evidence>
<keyword evidence="4" id="KW-0507">mRNA processing</keyword>
<protein>
    <recommendedName>
        <fullName evidence="16">CCHC-type domain-containing protein</fullName>
    </recommendedName>
</protein>
<evidence type="ECO:0000256" key="3">
    <source>
        <dbReference type="ARBA" id="ARBA00010382"/>
    </source>
</evidence>
<feature type="region of interest" description="Disordered" evidence="15">
    <location>
        <begin position="67"/>
        <end position="155"/>
    </location>
</feature>
<dbReference type="InterPro" id="IPR032570">
    <property type="entry name" value="SF1-HH"/>
</dbReference>
<evidence type="ECO:0000256" key="6">
    <source>
        <dbReference type="ARBA" id="ARBA00022723"/>
    </source>
</evidence>
<feature type="region of interest" description="Disordered" evidence="15">
    <location>
        <begin position="602"/>
        <end position="672"/>
    </location>
</feature>
<dbReference type="GO" id="GO:0005634">
    <property type="term" value="C:nucleus"/>
    <property type="evidence" value="ECO:0007669"/>
    <property type="project" value="UniProtKB-SubCell"/>
</dbReference>
<dbReference type="Pfam" id="PF16187">
    <property type="entry name" value="Peptidase_M16_M"/>
    <property type="match status" value="2"/>
</dbReference>
<evidence type="ECO:0000259" key="16">
    <source>
        <dbReference type="PROSITE" id="PS50158"/>
    </source>
</evidence>
<dbReference type="GO" id="GO:0008270">
    <property type="term" value="F:zinc ion binding"/>
    <property type="evidence" value="ECO:0007669"/>
    <property type="project" value="UniProtKB-KW"/>
</dbReference>
<dbReference type="SUPFAM" id="SSF63411">
    <property type="entry name" value="LuxS/MPP-like metallohydrolase"/>
    <property type="match status" value="8"/>
</dbReference>
<dbReference type="InterPro" id="IPR047086">
    <property type="entry name" value="SF1-HH_sf"/>
</dbReference>
<dbReference type="Pfam" id="PF05193">
    <property type="entry name" value="Peptidase_M16_C"/>
    <property type="match status" value="2"/>
</dbReference>
<dbReference type="GO" id="GO:0006397">
    <property type="term" value="P:mRNA processing"/>
    <property type="evidence" value="ECO:0007669"/>
    <property type="project" value="UniProtKB-KW"/>
</dbReference>
<dbReference type="SUPFAM" id="SSF57756">
    <property type="entry name" value="Retrovirus zinc finger-like domains"/>
    <property type="match status" value="1"/>
</dbReference>
<dbReference type="PROSITE" id="PS50158">
    <property type="entry name" value="ZF_CCHC"/>
    <property type="match status" value="1"/>
</dbReference>
<dbReference type="InterPro" id="IPR011765">
    <property type="entry name" value="Pept_M16_N"/>
</dbReference>
<dbReference type="InterPro" id="IPR036612">
    <property type="entry name" value="KH_dom_type_1_sf"/>
</dbReference>
<feature type="compositionally biased region" description="Basic and acidic residues" evidence="15">
    <location>
        <begin position="67"/>
        <end position="79"/>
    </location>
</feature>
<feature type="compositionally biased region" description="Basic and acidic residues" evidence="15">
    <location>
        <begin position="102"/>
        <end position="111"/>
    </location>
</feature>
<dbReference type="Proteomes" id="UP000266196">
    <property type="component" value="Unassembled WGS sequence"/>
</dbReference>
<dbReference type="GO" id="GO:0005737">
    <property type="term" value="C:cytoplasm"/>
    <property type="evidence" value="ECO:0007669"/>
    <property type="project" value="UniProtKB-ARBA"/>
</dbReference>
<evidence type="ECO:0000256" key="14">
    <source>
        <dbReference type="PROSITE-ProRule" id="PRU00117"/>
    </source>
</evidence>
<dbReference type="VEuPathDB" id="FungiDB:H257_15629"/>
<dbReference type="InterPro" id="IPR050626">
    <property type="entry name" value="Peptidase_M16"/>
</dbReference>
<evidence type="ECO:0000256" key="15">
    <source>
        <dbReference type="SAM" id="MobiDB-lite"/>
    </source>
</evidence>
<dbReference type="InterPro" id="IPR036875">
    <property type="entry name" value="Znf_CCHC_sf"/>
</dbReference>
<dbReference type="Gene3D" id="3.30.830.10">
    <property type="entry name" value="Metalloenzyme, LuxS/M16 peptidase-like"/>
    <property type="match status" value="9"/>
</dbReference>
<dbReference type="VEuPathDB" id="FungiDB:H257_15630"/>
<evidence type="ECO:0000313" key="18">
    <source>
        <dbReference type="Proteomes" id="UP000266196"/>
    </source>
</evidence>
<dbReference type="FunFam" id="3.30.830.10:FF:000005">
    <property type="entry name" value="nardilysin isoform X1"/>
    <property type="match status" value="2"/>
</dbReference>
<dbReference type="InterPro" id="IPR001878">
    <property type="entry name" value="Znf_CCHC"/>
</dbReference>
<proteinExistence type="inferred from homology"/>
<accession>A0A397ENY7</accession>
<keyword evidence="7 13" id="KW-0863">Zinc-finger</keyword>
<keyword evidence="12" id="KW-0539">Nucleus</keyword>
<comment type="subcellular location">
    <subcellularLocation>
        <location evidence="1">Nucleus</location>
    </subcellularLocation>
</comment>
<keyword evidence="9" id="KW-0862">Zinc</keyword>
<evidence type="ECO:0000256" key="10">
    <source>
        <dbReference type="ARBA" id="ARBA00023049"/>
    </source>
</evidence>
<evidence type="ECO:0000256" key="8">
    <source>
        <dbReference type="ARBA" id="ARBA00022801"/>
    </source>
</evidence>
<dbReference type="InterPro" id="IPR007863">
    <property type="entry name" value="Peptidase_M16_C"/>
</dbReference>
<dbReference type="Pfam" id="PF22675">
    <property type="entry name" value="KH-I_KHDC4-BBP"/>
    <property type="match status" value="1"/>
</dbReference>
<dbReference type="EMBL" id="QUTE01014776">
    <property type="protein sequence ID" value="RHZ01541.1"/>
    <property type="molecule type" value="Genomic_DNA"/>
</dbReference>
<dbReference type="GO" id="GO:0003723">
    <property type="term" value="F:RNA binding"/>
    <property type="evidence" value="ECO:0007669"/>
    <property type="project" value="UniProtKB-UniRule"/>
</dbReference>
<evidence type="ECO:0000256" key="11">
    <source>
        <dbReference type="ARBA" id="ARBA00023187"/>
    </source>
</evidence>
<keyword evidence="5" id="KW-0645">Protease</keyword>
<dbReference type="InterPro" id="IPR011249">
    <property type="entry name" value="Metalloenz_LuxS/M16"/>
</dbReference>
<comment type="similarity">
    <text evidence="2">Belongs to the peptidase M16 family.</text>
</comment>
<dbReference type="GO" id="GO:0006508">
    <property type="term" value="P:proteolysis"/>
    <property type="evidence" value="ECO:0007669"/>
    <property type="project" value="UniProtKB-KW"/>
</dbReference>
<evidence type="ECO:0000256" key="1">
    <source>
        <dbReference type="ARBA" id="ARBA00004123"/>
    </source>
</evidence>
<dbReference type="PANTHER" id="PTHR43690:SF18">
    <property type="entry name" value="INSULIN-DEGRADING ENZYME-RELATED"/>
    <property type="match status" value="1"/>
</dbReference>
<dbReference type="SMART" id="SM00322">
    <property type="entry name" value="KH"/>
    <property type="match status" value="1"/>
</dbReference>
<dbReference type="InterPro" id="IPR054734">
    <property type="entry name" value="PqqF-like_C_4"/>
</dbReference>
<name>A0A397ENY7_APHAT</name>
<keyword evidence="8" id="KW-0378">Hydrolase</keyword>
<evidence type="ECO:0000256" key="7">
    <source>
        <dbReference type="ARBA" id="ARBA00022771"/>
    </source>
</evidence>
<reference evidence="17 18" key="1">
    <citation type="submission" date="2018-08" db="EMBL/GenBank/DDBJ databases">
        <title>Aphanomyces genome sequencing and annotation.</title>
        <authorList>
            <person name="Minardi D."/>
            <person name="Oidtmann B."/>
            <person name="Van Der Giezen M."/>
            <person name="Studholme D.J."/>
        </authorList>
    </citation>
    <scope>NUCLEOTIDE SEQUENCE [LARGE SCALE GENOMIC DNA]</scope>
    <source>
        <strain evidence="17 18">197901</strain>
    </source>
</reference>
<dbReference type="Pfam" id="PF22456">
    <property type="entry name" value="PqqF-like_C_4"/>
    <property type="match status" value="2"/>
</dbReference>
<dbReference type="Pfam" id="PF00675">
    <property type="entry name" value="Peptidase_M16"/>
    <property type="match status" value="2"/>
</dbReference>
<comment type="caution">
    <text evidence="17">The sequence shown here is derived from an EMBL/GenBank/DDBJ whole genome shotgun (WGS) entry which is preliminary data.</text>
</comment>
<keyword evidence="6" id="KW-0479">Metal-binding</keyword>
<dbReference type="SMART" id="SM00343">
    <property type="entry name" value="ZnF_C2HC"/>
    <property type="match status" value="2"/>
</dbReference>
<dbReference type="GO" id="GO:0008380">
    <property type="term" value="P:RNA splicing"/>
    <property type="evidence" value="ECO:0007669"/>
    <property type="project" value="UniProtKB-KW"/>
</dbReference>
<keyword evidence="11" id="KW-0508">mRNA splicing</keyword>
<dbReference type="PANTHER" id="PTHR43690">
    <property type="entry name" value="NARDILYSIN"/>
    <property type="match status" value="1"/>
</dbReference>
<feature type="domain" description="CCHC-type" evidence="16">
    <location>
        <begin position="373"/>
        <end position="388"/>
    </location>
</feature>
<organism evidence="17 18">
    <name type="scientific">Aphanomyces astaci</name>
    <name type="common">Crayfish plague agent</name>
    <dbReference type="NCBI Taxonomy" id="112090"/>
    <lineage>
        <taxon>Eukaryota</taxon>
        <taxon>Sar</taxon>
        <taxon>Stramenopiles</taxon>
        <taxon>Oomycota</taxon>
        <taxon>Saprolegniomycetes</taxon>
        <taxon>Saprolegniales</taxon>
        <taxon>Verrucalvaceae</taxon>
        <taxon>Aphanomyces</taxon>
    </lineage>
</organism>
<dbReference type="SUPFAM" id="SSF54791">
    <property type="entry name" value="Eukaryotic type KH-domain (KH-domain type I)"/>
    <property type="match status" value="1"/>
</dbReference>
<dbReference type="PROSITE" id="PS00143">
    <property type="entry name" value="INSULINASE"/>
    <property type="match status" value="2"/>
</dbReference>